<keyword evidence="3" id="KW-0732">Signal</keyword>
<dbReference type="AlphaFoldDB" id="A0A7S9PU64"/>
<dbReference type="OrthoDB" id="6020543at2759"/>
<dbReference type="Pfam" id="PF01083">
    <property type="entry name" value="Cutinase"/>
    <property type="match status" value="1"/>
</dbReference>
<dbReference type="SMART" id="SM01110">
    <property type="entry name" value="Cutinase"/>
    <property type="match status" value="1"/>
</dbReference>
<feature type="signal peptide" evidence="3">
    <location>
        <begin position="1"/>
        <end position="18"/>
    </location>
</feature>
<dbReference type="GO" id="GO:0052689">
    <property type="term" value="F:carboxylic ester hydrolase activity"/>
    <property type="evidence" value="ECO:0007669"/>
    <property type="project" value="UniProtKB-ARBA"/>
</dbReference>
<gene>
    <name evidence="4" type="ORF">C2857_005137</name>
</gene>
<dbReference type="PANTHER" id="PTHR33630:SF13">
    <property type="entry name" value="ACETYLXYLAN ESTERASE"/>
    <property type="match status" value="1"/>
</dbReference>
<evidence type="ECO:0000256" key="3">
    <source>
        <dbReference type="SAM" id="SignalP"/>
    </source>
</evidence>
<dbReference type="EMBL" id="CP031386">
    <property type="protein sequence ID" value="QPG96738.1"/>
    <property type="molecule type" value="Genomic_DNA"/>
</dbReference>
<dbReference type="InterPro" id="IPR000675">
    <property type="entry name" value="Cutinase/axe"/>
</dbReference>
<dbReference type="PANTHER" id="PTHR33630">
    <property type="entry name" value="CUTINASE RV1984C-RELATED-RELATED"/>
    <property type="match status" value="1"/>
</dbReference>
<evidence type="ECO:0000256" key="2">
    <source>
        <dbReference type="ARBA" id="ARBA00023157"/>
    </source>
</evidence>
<keyword evidence="1" id="KW-0378">Hydrolase</keyword>
<proteinExistence type="predicted"/>
<dbReference type="InterPro" id="IPR029058">
    <property type="entry name" value="AB_hydrolase_fold"/>
</dbReference>
<sequence length="245" mass="25352">MQLITTIGLLATLQAVLAYSQNPPNPQDAQDGCPEVHVIAARGTNVKPGYDILLPLVTQIKTTYAEATSESIDYPACDGKSSCGGIRYPESAKRGTVAVAKAVNGFYKKCPKAQLVLMGSSQGGQIIDNALCGGADPGPVSPASLGTTDAAVAIDPSAAKMVKAAILVGNPSFRSGPPYTVGSCRGKGVVARPEGSTCSNGDKVHSWCDAEDPVCCQGRDYAVHGAYVTKYKTQILDFVNSKLAG</sequence>
<dbReference type="SUPFAM" id="SSF53474">
    <property type="entry name" value="alpha/beta-Hydrolases"/>
    <property type="match status" value="1"/>
</dbReference>
<keyword evidence="5" id="KW-1185">Reference proteome</keyword>
<feature type="chain" id="PRO_5034449245" description="Acetylxylan esterase" evidence="3">
    <location>
        <begin position="19"/>
        <end position="245"/>
    </location>
</feature>
<reference evidence="4 5" key="1">
    <citation type="journal article" date="2018" name="PLoS Genet.">
        <title>Repeat elements organise 3D genome structure and mediate transcription in the filamentous fungus Epichloe festucae.</title>
        <authorList>
            <person name="Winter D.J."/>
            <person name="Ganley A.R.D."/>
            <person name="Young C.A."/>
            <person name="Liachko I."/>
            <person name="Schardl C.L."/>
            <person name="Dupont P.Y."/>
            <person name="Berry D."/>
            <person name="Ram A."/>
            <person name="Scott B."/>
            <person name="Cox M.P."/>
        </authorList>
    </citation>
    <scope>NUCLEOTIDE SEQUENCE [LARGE SCALE GENOMIC DNA]</scope>
    <source>
        <strain evidence="4 5">Fl1</strain>
    </source>
</reference>
<name>A0A7S9PU64_EPIFF</name>
<evidence type="ECO:0000313" key="4">
    <source>
        <dbReference type="EMBL" id="QPG96738.1"/>
    </source>
</evidence>
<protein>
    <recommendedName>
        <fullName evidence="6">Acetylxylan esterase</fullName>
    </recommendedName>
</protein>
<accession>A0A7S9PU64</accession>
<dbReference type="Proteomes" id="UP000594364">
    <property type="component" value="Chromosome 2"/>
</dbReference>
<evidence type="ECO:0000256" key="1">
    <source>
        <dbReference type="ARBA" id="ARBA00022801"/>
    </source>
</evidence>
<organism evidence="4 5">
    <name type="scientific">Epichloe festucae (strain Fl1)</name>
    <dbReference type="NCBI Taxonomy" id="877507"/>
    <lineage>
        <taxon>Eukaryota</taxon>
        <taxon>Fungi</taxon>
        <taxon>Dikarya</taxon>
        <taxon>Ascomycota</taxon>
        <taxon>Pezizomycotina</taxon>
        <taxon>Sordariomycetes</taxon>
        <taxon>Hypocreomycetidae</taxon>
        <taxon>Hypocreales</taxon>
        <taxon>Clavicipitaceae</taxon>
        <taxon>Epichloe</taxon>
    </lineage>
</organism>
<keyword evidence="2" id="KW-1015">Disulfide bond</keyword>
<evidence type="ECO:0000313" key="5">
    <source>
        <dbReference type="Proteomes" id="UP000594364"/>
    </source>
</evidence>
<dbReference type="Gene3D" id="3.40.50.1820">
    <property type="entry name" value="alpha/beta hydrolase"/>
    <property type="match status" value="1"/>
</dbReference>
<evidence type="ECO:0008006" key="6">
    <source>
        <dbReference type="Google" id="ProtNLM"/>
    </source>
</evidence>